<protein>
    <submittedName>
        <fullName evidence="1">Uncharacterized protein</fullName>
    </submittedName>
</protein>
<dbReference type="PANTHER" id="PTHR20898:SF0">
    <property type="entry name" value="DAEDALUS ON 3-RELATED"/>
    <property type="match status" value="1"/>
</dbReference>
<dbReference type="Proteomes" id="UP000007801">
    <property type="component" value="Unassembled WGS sequence"/>
</dbReference>
<gene>
    <name evidence="1" type="primary">Dana\GF27065</name>
    <name evidence="1" type="ORF">GF27065</name>
</gene>
<keyword evidence="2" id="KW-1185">Reference proteome</keyword>
<proteinExistence type="predicted"/>
<evidence type="ECO:0000313" key="2">
    <source>
        <dbReference type="Proteomes" id="UP000007801"/>
    </source>
</evidence>
<dbReference type="EMBL" id="CH902618">
    <property type="protein sequence ID" value="KPU78336.1"/>
    <property type="molecule type" value="Genomic_DNA"/>
</dbReference>
<accession>A0A0P8YA68</accession>
<dbReference type="OrthoDB" id="7842926at2759"/>
<dbReference type="PANTHER" id="PTHR20898">
    <property type="entry name" value="DAEDALUS ON 3-RELATED-RELATED"/>
    <property type="match status" value="1"/>
</dbReference>
<dbReference type="STRING" id="7217.A0A0P8YA68"/>
<evidence type="ECO:0000313" key="1">
    <source>
        <dbReference type="EMBL" id="KPU78336.1"/>
    </source>
</evidence>
<dbReference type="InParanoid" id="A0A0P8YA68"/>
<dbReference type="eggNOG" id="ENOG502TCAJ">
    <property type="taxonomic scope" value="Eukaryota"/>
</dbReference>
<sequence>MVRVFYNTFRNSSNMNHSCPYNHDLFVDKLWTGNLERGFDTFVPIRNGDFAIYTEWISEKIPRSTVKIYFKISGK</sequence>
<dbReference type="Pfam" id="PF06477">
    <property type="entry name" value="DUF1091"/>
    <property type="match status" value="1"/>
</dbReference>
<dbReference type="AlphaFoldDB" id="A0A0P8YA68"/>
<organism evidence="1 2">
    <name type="scientific">Drosophila ananassae</name>
    <name type="common">Fruit fly</name>
    <dbReference type="NCBI Taxonomy" id="7217"/>
    <lineage>
        <taxon>Eukaryota</taxon>
        <taxon>Metazoa</taxon>
        <taxon>Ecdysozoa</taxon>
        <taxon>Arthropoda</taxon>
        <taxon>Hexapoda</taxon>
        <taxon>Insecta</taxon>
        <taxon>Pterygota</taxon>
        <taxon>Neoptera</taxon>
        <taxon>Endopterygota</taxon>
        <taxon>Diptera</taxon>
        <taxon>Brachycera</taxon>
        <taxon>Muscomorpha</taxon>
        <taxon>Ephydroidea</taxon>
        <taxon>Drosophilidae</taxon>
        <taxon>Drosophila</taxon>
        <taxon>Sophophora</taxon>
    </lineage>
</organism>
<reference evidence="1 2" key="1">
    <citation type="journal article" date="2007" name="Nature">
        <title>Evolution of genes and genomes on the Drosophila phylogeny.</title>
        <authorList>
            <consortium name="Drosophila 12 Genomes Consortium"/>
            <person name="Clark A.G."/>
            <person name="Eisen M.B."/>
            <person name="Smith D.R."/>
            <person name="Bergman C.M."/>
            <person name="Oliver B."/>
            <person name="Markow T.A."/>
            <person name="Kaufman T.C."/>
            <person name="Kellis M."/>
            <person name="Gelbart W."/>
            <person name="Iyer V.N."/>
            <person name="Pollard D.A."/>
            <person name="Sackton T.B."/>
            <person name="Larracuente A.M."/>
            <person name="Singh N.D."/>
            <person name="Abad J.P."/>
            <person name="Abt D.N."/>
            <person name="Adryan B."/>
            <person name="Aguade M."/>
            <person name="Akashi H."/>
            <person name="Anderson W.W."/>
            <person name="Aquadro C.F."/>
            <person name="Ardell D.H."/>
            <person name="Arguello R."/>
            <person name="Artieri C.G."/>
            <person name="Barbash D.A."/>
            <person name="Barker D."/>
            <person name="Barsanti P."/>
            <person name="Batterham P."/>
            <person name="Batzoglou S."/>
            <person name="Begun D."/>
            <person name="Bhutkar A."/>
            <person name="Blanco E."/>
            <person name="Bosak S.A."/>
            <person name="Bradley R.K."/>
            <person name="Brand A.D."/>
            <person name="Brent M.R."/>
            <person name="Brooks A.N."/>
            <person name="Brown R.H."/>
            <person name="Butlin R.K."/>
            <person name="Caggese C."/>
            <person name="Calvi B.R."/>
            <person name="Bernardo de Carvalho A."/>
            <person name="Caspi A."/>
            <person name="Castrezana S."/>
            <person name="Celniker S.E."/>
            <person name="Chang J.L."/>
            <person name="Chapple C."/>
            <person name="Chatterji S."/>
            <person name="Chinwalla A."/>
            <person name="Civetta A."/>
            <person name="Clifton S.W."/>
            <person name="Comeron J.M."/>
            <person name="Costello J.C."/>
            <person name="Coyne J.A."/>
            <person name="Daub J."/>
            <person name="David R.G."/>
            <person name="Delcher A.L."/>
            <person name="Delehaunty K."/>
            <person name="Do C.B."/>
            <person name="Ebling H."/>
            <person name="Edwards K."/>
            <person name="Eickbush T."/>
            <person name="Evans J.D."/>
            <person name="Filipski A."/>
            <person name="Findeiss S."/>
            <person name="Freyhult E."/>
            <person name="Fulton L."/>
            <person name="Fulton R."/>
            <person name="Garcia A.C."/>
            <person name="Gardiner A."/>
            <person name="Garfield D.A."/>
            <person name="Garvin B.E."/>
            <person name="Gibson G."/>
            <person name="Gilbert D."/>
            <person name="Gnerre S."/>
            <person name="Godfrey J."/>
            <person name="Good R."/>
            <person name="Gotea V."/>
            <person name="Gravely B."/>
            <person name="Greenberg A.J."/>
            <person name="Griffiths-Jones S."/>
            <person name="Gross S."/>
            <person name="Guigo R."/>
            <person name="Gustafson E.A."/>
            <person name="Haerty W."/>
            <person name="Hahn M.W."/>
            <person name="Halligan D.L."/>
            <person name="Halpern A.L."/>
            <person name="Halter G.M."/>
            <person name="Han M.V."/>
            <person name="Heger A."/>
            <person name="Hillier L."/>
            <person name="Hinrichs A.S."/>
            <person name="Holmes I."/>
            <person name="Hoskins R.A."/>
            <person name="Hubisz M.J."/>
            <person name="Hultmark D."/>
            <person name="Huntley M.A."/>
            <person name="Jaffe D.B."/>
            <person name="Jagadeeshan S."/>
            <person name="Jeck W.R."/>
            <person name="Johnson J."/>
            <person name="Jones C.D."/>
            <person name="Jordan W.C."/>
            <person name="Karpen G.H."/>
            <person name="Kataoka E."/>
            <person name="Keightley P.D."/>
            <person name="Kheradpour P."/>
            <person name="Kirkness E.F."/>
            <person name="Koerich L.B."/>
            <person name="Kristiansen K."/>
            <person name="Kudrna D."/>
            <person name="Kulathinal R.J."/>
            <person name="Kumar S."/>
            <person name="Kwok R."/>
            <person name="Lander E."/>
            <person name="Langley C.H."/>
            <person name="Lapoint R."/>
            <person name="Lazzaro B.P."/>
            <person name="Lee S.J."/>
            <person name="Levesque L."/>
            <person name="Li R."/>
            <person name="Lin C.F."/>
            <person name="Lin M.F."/>
            <person name="Lindblad-Toh K."/>
            <person name="Llopart A."/>
            <person name="Long M."/>
            <person name="Low L."/>
            <person name="Lozovsky E."/>
            <person name="Lu J."/>
            <person name="Luo M."/>
            <person name="Machado C.A."/>
            <person name="Makalowski W."/>
            <person name="Marzo M."/>
            <person name="Matsuda M."/>
            <person name="Matzkin L."/>
            <person name="McAllister B."/>
            <person name="McBride C.S."/>
            <person name="McKernan B."/>
            <person name="McKernan K."/>
            <person name="Mendez-Lago M."/>
            <person name="Minx P."/>
            <person name="Mollenhauer M.U."/>
            <person name="Montooth K."/>
            <person name="Mount S.M."/>
            <person name="Mu X."/>
            <person name="Myers E."/>
            <person name="Negre B."/>
            <person name="Newfeld S."/>
            <person name="Nielsen R."/>
            <person name="Noor M.A."/>
            <person name="O'Grady P."/>
            <person name="Pachter L."/>
            <person name="Papaceit M."/>
            <person name="Parisi M.J."/>
            <person name="Parisi M."/>
            <person name="Parts L."/>
            <person name="Pedersen J.S."/>
            <person name="Pesole G."/>
            <person name="Phillippy A.M."/>
            <person name="Ponting C.P."/>
            <person name="Pop M."/>
            <person name="Porcelli D."/>
            <person name="Powell J.R."/>
            <person name="Prohaska S."/>
            <person name="Pruitt K."/>
            <person name="Puig M."/>
            <person name="Quesneville H."/>
            <person name="Ram K.R."/>
            <person name="Rand D."/>
            <person name="Rasmussen M.D."/>
            <person name="Reed L.K."/>
            <person name="Reenan R."/>
            <person name="Reily A."/>
            <person name="Remington K.A."/>
            <person name="Rieger T.T."/>
            <person name="Ritchie M.G."/>
            <person name="Robin C."/>
            <person name="Rogers Y.H."/>
            <person name="Rohde C."/>
            <person name="Rozas J."/>
            <person name="Rubenfield M.J."/>
            <person name="Ruiz A."/>
            <person name="Russo S."/>
            <person name="Salzberg S.L."/>
            <person name="Sanchez-Gracia A."/>
            <person name="Saranga D.J."/>
            <person name="Sato H."/>
            <person name="Schaeffer S.W."/>
            <person name="Schatz M.C."/>
            <person name="Schlenke T."/>
            <person name="Schwartz R."/>
            <person name="Segarra C."/>
            <person name="Singh R.S."/>
            <person name="Sirot L."/>
            <person name="Sirota M."/>
            <person name="Sisneros N.B."/>
            <person name="Smith C.D."/>
            <person name="Smith T.F."/>
            <person name="Spieth J."/>
            <person name="Stage D.E."/>
            <person name="Stark A."/>
            <person name="Stephan W."/>
            <person name="Strausberg R.L."/>
            <person name="Strempel S."/>
            <person name="Sturgill D."/>
            <person name="Sutton G."/>
            <person name="Sutton G.G."/>
            <person name="Tao W."/>
            <person name="Teichmann S."/>
            <person name="Tobari Y.N."/>
            <person name="Tomimura Y."/>
            <person name="Tsolas J.M."/>
            <person name="Valente V.L."/>
            <person name="Venter E."/>
            <person name="Venter J.C."/>
            <person name="Vicario S."/>
            <person name="Vieira F.G."/>
            <person name="Vilella A.J."/>
            <person name="Villasante A."/>
            <person name="Walenz B."/>
            <person name="Wang J."/>
            <person name="Wasserman M."/>
            <person name="Watts T."/>
            <person name="Wilson D."/>
            <person name="Wilson R.K."/>
            <person name="Wing R.A."/>
            <person name="Wolfner M.F."/>
            <person name="Wong A."/>
            <person name="Wong G.K."/>
            <person name="Wu C.I."/>
            <person name="Wu G."/>
            <person name="Yamamoto D."/>
            <person name="Yang H.P."/>
            <person name="Yang S.P."/>
            <person name="Yorke J.A."/>
            <person name="Yoshida K."/>
            <person name="Zdobnov E."/>
            <person name="Zhang P."/>
            <person name="Zhang Y."/>
            <person name="Zimin A.V."/>
            <person name="Baldwin J."/>
            <person name="Abdouelleil A."/>
            <person name="Abdulkadir J."/>
            <person name="Abebe A."/>
            <person name="Abera B."/>
            <person name="Abreu J."/>
            <person name="Acer S.C."/>
            <person name="Aftuck L."/>
            <person name="Alexander A."/>
            <person name="An P."/>
            <person name="Anderson E."/>
            <person name="Anderson S."/>
            <person name="Arachi H."/>
            <person name="Azer M."/>
            <person name="Bachantsang P."/>
            <person name="Barry A."/>
            <person name="Bayul T."/>
            <person name="Berlin A."/>
            <person name="Bessette D."/>
            <person name="Bloom T."/>
            <person name="Blye J."/>
            <person name="Boguslavskiy L."/>
            <person name="Bonnet C."/>
            <person name="Boukhgalter B."/>
            <person name="Bourzgui I."/>
            <person name="Brown A."/>
            <person name="Cahill P."/>
            <person name="Channer S."/>
            <person name="Cheshatsang Y."/>
            <person name="Chuda L."/>
            <person name="Citroen M."/>
            <person name="Collymore A."/>
            <person name="Cooke P."/>
            <person name="Costello M."/>
            <person name="D'Aco K."/>
            <person name="Daza R."/>
            <person name="De Haan G."/>
            <person name="DeGray S."/>
            <person name="DeMaso C."/>
            <person name="Dhargay N."/>
            <person name="Dooley K."/>
            <person name="Dooley E."/>
            <person name="Doricent M."/>
            <person name="Dorje P."/>
            <person name="Dorjee K."/>
            <person name="Dupes A."/>
            <person name="Elong R."/>
            <person name="Falk J."/>
            <person name="Farina A."/>
            <person name="Faro S."/>
            <person name="Ferguson D."/>
            <person name="Fisher S."/>
            <person name="Foley C.D."/>
            <person name="Franke A."/>
            <person name="Friedrich D."/>
            <person name="Gadbois L."/>
            <person name="Gearin G."/>
            <person name="Gearin C.R."/>
            <person name="Giannoukos G."/>
            <person name="Goode T."/>
            <person name="Graham J."/>
            <person name="Grandbois E."/>
            <person name="Grewal S."/>
            <person name="Gyaltsen K."/>
            <person name="Hafez N."/>
            <person name="Hagos B."/>
            <person name="Hall J."/>
            <person name="Henson C."/>
            <person name="Hollinger A."/>
            <person name="Honan T."/>
            <person name="Huard M.D."/>
            <person name="Hughes L."/>
            <person name="Hurhula B."/>
            <person name="Husby M.E."/>
            <person name="Kamat A."/>
            <person name="Kanga B."/>
            <person name="Kashin S."/>
            <person name="Khazanovich D."/>
            <person name="Kisner P."/>
            <person name="Lance K."/>
            <person name="Lara M."/>
            <person name="Lee W."/>
            <person name="Lennon N."/>
            <person name="Letendre F."/>
            <person name="LeVine R."/>
            <person name="Lipovsky A."/>
            <person name="Liu X."/>
            <person name="Liu J."/>
            <person name="Liu S."/>
            <person name="Lokyitsang T."/>
            <person name="Lokyitsang Y."/>
            <person name="Lubonja R."/>
            <person name="Lui A."/>
            <person name="MacDonald P."/>
            <person name="Magnisalis V."/>
            <person name="Maru K."/>
            <person name="Matthews C."/>
            <person name="McCusker W."/>
            <person name="McDonough S."/>
            <person name="Mehta T."/>
            <person name="Meldrim J."/>
            <person name="Meneus L."/>
            <person name="Mihai O."/>
            <person name="Mihalev A."/>
            <person name="Mihova T."/>
            <person name="Mittelman R."/>
            <person name="Mlenga V."/>
            <person name="Montmayeur A."/>
            <person name="Mulrain L."/>
            <person name="Navidi A."/>
            <person name="Naylor J."/>
            <person name="Negash T."/>
            <person name="Nguyen T."/>
            <person name="Nguyen N."/>
            <person name="Nicol R."/>
            <person name="Norbu C."/>
            <person name="Norbu N."/>
            <person name="Novod N."/>
            <person name="O'Neill B."/>
            <person name="Osman S."/>
            <person name="Markiewicz E."/>
            <person name="Oyono O.L."/>
            <person name="Patti C."/>
            <person name="Phunkhang P."/>
            <person name="Pierre F."/>
            <person name="Priest M."/>
            <person name="Raghuraman S."/>
            <person name="Rege F."/>
            <person name="Reyes R."/>
            <person name="Rise C."/>
            <person name="Rogov P."/>
            <person name="Ross K."/>
            <person name="Ryan E."/>
            <person name="Settipalli S."/>
            <person name="Shea T."/>
            <person name="Sherpa N."/>
            <person name="Shi L."/>
            <person name="Shih D."/>
            <person name="Sparrow T."/>
            <person name="Spaulding J."/>
            <person name="Stalker J."/>
            <person name="Stange-Thomann N."/>
            <person name="Stavropoulos S."/>
            <person name="Stone C."/>
            <person name="Strader C."/>
            <person name="Tesfaye S."/>
            <person name="Thomson T."/>
            <person name="Thoulutsang Y."/>
            <person name="Thoulutsang D."/>
            <person name="Topham K."/>
            <person name="Topping I."/>
            <person name="Tsamla T."/>
            <person name="Vassiliev H."/>
            <person name="Vo A."/>
            <person name="Wangchuk T."/>
            <person name="Wangdi T."/>
            <person name="Weiand M."/>
            <person name="Wilkinson J."/>
            <person name="Wilson A."/>
            <person name="Yadav S."/>
            <person name="Young G."/>
            <person name="Yu Q."/>
            <person name="Zembek L."/>
            <person name="Zhong D."/>
            <person name="Zimmer A."/>
            <person name="Zwirko Z."/>
            <person name="Jaffe D.B."/>
            <person name="Alvarez P."/>
            <person name="Brockman W."/>
            <person name="Butler J."/>
            <person name="Chin C."/>
            <person name="Gnerre S."/>
            <person name="Grabherr M."/>
            <person name="Kleber M."/>
            <person name="Mauceli E."/>
            <person name="MacCallum I."/>
        </authorList>
    </citation>
    <scope>NUCLEOTIDE SEQUENCE [LARGE SCALE GENOMIC DNA]</scope>
    <source>
        <strain evidence="2">Tucson 14024-0371.13</strain>
    </source>
</reference>
<dbReference type="InterPro" id="IPR010512">
    <property type="entry name" value="DUF1091"/>
</dbReference>
<name>A0A0P8YA68_DROAN</name>